<dbReference type="GO" id="GO:0005664">
    <property type="term" value="C:nuclear origin of replication recognition complex"/>
    <property type="evidence" value="ECO:0007669"/>
    <property type="project" value="TreeGrafter"/>
</dbReference>
<comment type="caution">
    <text evidence="3">The sequence shown here is derived from an EMBL/GenBank/DDBJ whole genome shotgun (WGS) entry which is preliminary data.</text>
</comment>
<dbReference type="Pfam" id="PF14630">
    <property type="entry name" value="ORC5_C"/>
    <property type="match status" value="1"/>
</dbReference>
<dbReference type="InterPro" id="IPR020796">
    <property type="entry name" value="ORC5"/>
</dbReference>
<name>A0A836CAU5_9STRA</name>
<feature type="region of interest" description="Disordered" evidence="1">
    <location>
        <begin position="189"/>
        <end position="250"/>
    </location>
</feature>
<feature type="compositionally biased region" description="Low complexity" evidence="1">
    <location>
        <begin position="578"/>
        <end position="626"/>
    </location>
</feature>
<gene>
    <name evidence="3" type="ORF">JKP88DRAFT_328300</name>
</gene>
<protein>
    <submittedName>
        <fullName evidence="3">Origin recognition complex subunit 5 C-terminus-domain-containing protein</fullName>
    </submittedName>
</protein>
<feature type="compositionally biased region" description="Basic and acidic residues" evidence="1">
    <location>
        <begin position="646"/>
        <end position="658"/>
    </location>
</feature>
<keyword evidence="4" id="KW-1185">Reference proteome</keyword>
<evidence type="ECO:0000256" key="1">
    <source>
        <dbReference type="SAM" id="MobiDB-lite"/>
    </source>
</evidence>
<dbReference type="PANTHER" id="PTHR12705:SF0">
    <property type="entry name" value="ORIGIN RECOGNITION COMPLEX SUBUNIT 5"/>
    <property type="match status" value="1"/>
</dbReference>
<feature type="compositionally biased region" description="Gly residues" evidence="1">
    <location>
        <begin position="425"/>
        <end position="435"/>
    </location>
</feature>
<organism evidence="3 4">
    <name type="scientific">Tribonema minus</name>
    <dbReference type="NCBI Taxonomy" id="303371"/>
    <lineage>
        <taxon>Eukaryota</taxon>
        <taxon>Sar</taxon>
        <taxon>Stramenopiles</taxon>
        <taxon>Ochrophyta</taxon>
        <taxon>PX clade</taxon>
        <taxon>Xanthophyceae</taxon>
        <taxon>Tribonematales</taxon>
        <taxon>Tribonemataceae</taxon>
        <taxon>Tribonema</taxon>
    </lineage>
</organism>
<feature type="region of interest" description="Disordered" evidence="1">
    <location>
        <begin position="1"/>
        <end position="22"/>
    </location>
</feature>
<feature type="domain" description="Origin recognition complex subunit 5 C-terminal" evidence="2">
    <location>
        <begin position="870"/>
        <end position="1085"/>
    </location>
</feature>
<feature type="compositionally biased region" description="Low complexity" evidence="1">
    <location>
        <begin position="391"/>
        <end position="401"/>
    </location>
</feature>
<feature type="compositionally biased region" description="Gly residues" evidence="1">
    <location>
        <begin position="973"/>
        <end position="987"/>
    </location>
</feature>
<dbReference type="GO" id="GO:0003688">
    <property type="term" value="F:DNA replication origin binding"/>
    <property type="evidence" value="ECO:0007669"/>
    <property type="project" value="TreeGrafter"/>
</dbReference>
<sequence length="1093" mass="111314">MDGTKQRVSSIKPPSAPPGHYDAIRQQNIARNKAFIASLTGLPDTANSAKSSIAEEHEGKRSKRPRNAQSDPTSDRNPCVGITPQGLDRLGSRWLARGPQFQQLAGLMGGAAEPCVPIIVQGPPCTGKSGAIRDVLEESSCPYTLVDCKQALSLRQLMQAVVEQLVSSKRLKLAPAVLRQAQRSIGALSSRDGAAAAGTGKGRAKRKAREPAERRGGDEGDISADDWCGAAPDGGEGEVDSDGERGGGGYLHAADAAAAAARQGAPAESRQLRSLGVTSNWQTFIAVLDAVLSNAAEEAQRRGGAAAGAQRSSSGGGQGVTVKLYMAFDSVEVLLLSATAAVEVLLCPSAAAAWRVGGTEDDDGGSSVLLKLLLLQGSLARAQAARADSSAQAAPDSIAQSMSDGSAQPAWDGSAQAAGGSAAAWGGGGGGGRSGGGGGWGAPRYCVVPVLVTERAGLAQRQLRRGHMSLAQYIAPVHIHFPAYTPEQAKAILVQRFRQKGALCGPLPPPPLHQELYSYFVTAMVAVTRGATNNLRDLDRISQQLWPRYLELYYAKRAQAAALTSADAADRNGSAPQLQSTATAPPSTATAPQPPSAATATQPPLSSATAPAAASAAAALQESSTAVVPQPTRTGIAPQESTTEPAPHDPRTKLKRSNELAREALRTAAAWLLARKAAAPQPQSAAAAPQWPGAAAASQLPSAAAAPQSTAAAPQRLSGAAVVLLPLSTAIKLRLPSTAIAPQPASAATAPPAPSTAAASQPASAATALLRPCDVAPALYEGMRKLLTSSMQHFYRVEYGRNGLAHQFGQLWPPGTPVEYGRNGLAHQFGQLWPPGAHTEGATTPHATVAAAAAPPAPYVYAPVHSSTGLSETASVLLVAAFLAAHIPASSDITLYTPKSNLGRRGSKRRKSAEGAGGGGGGGGGGGAASKVTRLLHAHVLFIDFLAGRTTATCTCTNIHRGVRRGDTPAEGVGSGGGGGGGGGSASAGGSKPSVAADAAGSFPLERLTAIYASLRGAQGLAAADSERTGTIVLYGHVASLVALRLLSACGDGADLSALRYRCHAGLDLARRAARAAALDLDLYLQNAPAPRL</sequence>
<dbReference type="EMBL" id="JAFCMP010000511">
    <property type="protein sequence ID" value="KAG5178929.1"/>
    <property type="molecule type" value="Genomic_DNA"/>
</dbReference>
<reference evidence="3" key="1">
    <citation type="submission" date="2021-02" db="EMBL/GenBank/DDBJ databases">
        <title>First Annotated Genome of the Yellow-green Alga Tribonema minus.</title>
        <authorList>
            <person name="Mahan K.M."/>
        </authorList>
    </citation>
    <scope>NUCLEOTIDE SEQUENCE</scope>
    <source>
        <strain evidence="3">UTEX B ZZ1240</strain>
    </source>
</reference>
<evidence type="ECO:0000313" key="3">
    <source>
        <dbReference type="EMBL" id="KAG5178929.1"/>
    </source>
</evidence>
<dbReference type="GO" id="GO:0006270">
    <property type="term" value="P:DNA replication initiation"/>
    <property type="evidence" value="ECO:0007669"/>
    <property type="project" value="TreeGrafter"/>
</dbReference>
<feature type="compositionally biased region" description="Gly residues" evidence="1">
    <location>
        <begin position="915"/>
        <end position="928"/>
    </location>
</feature>
<feature type="region of interest" description="Disordered" evidence="1">
    <location>
        <begin position="567"/>
        <end position="658"/>
    </location>
</feature>
<feature type="region of interest" description="Disordered" evidence="1">
    <location>
        <begin position="391"/>
        <end position="435"/>
    </location>
</feature>
<feature type="compositionally biased region" description="Low complexity" evidence="1">
    <location>
        <begin position="410"/>
        <end position="424"/>
    </location>
</feature>
<dbReference type="AlphaFoldDB" id="A0A836CAU5"/>
<accession>A0A836CAU5</accession>
<feature type="region of interest" description="Disordered" evidence="1">
    <location>
        <begin position="41"/>
        <end position="83"/>
    </location>
</feature>
<dbReference type="PANTHER" id="PTHR12705">
    <property type="entry name" value="ORIGIN RECOGNITION COMPLEX SUBUNIT 5"/>
    <property type="match status" value="1"/>
</dbReference>
<feature type="compositionally biased region" description="Basic and acidic residues" evidence="1">
    <location>
        <begin position="209"/>
        <end position="218"/>
    </location>
</feature>
<feature type="region of interest" description="Disordered" evidence="1">
    <location>
        <begin position="965"/>
        <end position="991"/>
    </location>
</feature>
<evidence type="ECO:0000259" key="2">
    <source>
        <dbReference type="Pfam" id="PF14630"/>
    </source>
</evidence>
<feature type="compositionally biased region" description="Polar residues" evidence="1">
    <location>
        <begin position="67"/>
        <end position="76"/>
    </location>
</feature>
<dbReference type="InterPro" id="IPR047088">
    <property type="entry name" value="ORC5_C"/>
</dbReference>
<dbReference type="OrthoDB" id="365981at2759"/>
<feature type="region of interest" description="Disordered" evidence="1">
    <location>
        <begin position="895"/>
        <end position="928"/>
    </location>
</feature>
<dbReference type="Proteomes" id="UP000664859">
    <property type="component" value="Unassembled WGS sequence"/>
</dbReference>
<proteinExistence type="predicted"/>
<evidence type="ECO:0000313" key="4">
    <source>
        <dbReference type="Proteomes" id="UP000664859"/>
    </source>
</evidence>